<dbReference type="GO" id="GO:0016226">
    <property type="term" value="P:iron-sulfur cluster assembly"/>
    <property type="evidence" value="ECO:0007669"/>
    <property type="project" value="InterPro"/>
</dbReference>
<sequence length="201" mass="21806">MADYGMSSEELEQMYQEVILEASKDPHGKVHFSSGEAENTENTIGVDSLSSGESTLQASHEYCVPAQSHQFNPTCGDEVTVRVEISDGSDGKPQHIEKLIWDGQGCSISQASLSIMVDLVDGKTVDEAMELFRTFHSLMESRGNGLNDDRLEDTLGDAVAFQGVSRYPMRIKCALLGWEGLKDSMAQALAHMSGDVAGKEA</sequence>
<dbReference type="NCBIfam" id="TIGR01994">
    <property type="entry name" value="SUF_scaf_2"/>
    <property type="match status" value="1"/>
</dbReference>
<dbReference type="GO" id="GO:0051536">
    <property type="term" value="F:iron-sulfur cluster binding"/>
    <property type="evidence" value="ECO:0007669"/>
    <property type="project" value="InterPro"/>
</dbReference>
<comment type="caution">
    <text evidence="3">The sequence shown here is derived from an EMBL/GenBank/DDBJ whole genome shotgun (WGS) entry which is preliminary data.</text>
</comment>
<feature type="domain" description="NIF system FeS cluster assembly NifU N-terminal" evidence="2">
    <location>
        <begin position="66"/>
        <end position="173"/>
    </location>
</feature>
<dbReference type="CDD" id="cd06664">
    <property type="entry name" value="IscU_like"/>
    <property type="match status" value="1"/>
</dbReference>
<accession>A0A2M9H871</accession>
<dbReference type="Gene3D" id="3.90.1010.10">
    <property type="match status" value="1"/>
</dbReference>
<evidence type="ECO:0000256" key="1">
    <source>
        <dbReference type="SAM" id="MobiDB-lite"/>
    </source>
</evidence>
<reference evidence="3 4" key="1">
    <citation type="submission" date="2017-10" db="EMBL/GenBank/DDBJ databases">
        <title>Draft genome sequences of strains TRE 1, TRE 9, TRE H and TRI 7, isolated from tamarins, belonging to four potential novel Bifidobacterium species.</title>
        <authorList>
            <person name="Mattarelli P."/>
            <person name="Modesto M."/>
            <person name="Puglisi E."/>
            <person name="Morelli L."/>
            <person name="Spezio C."/>
            <person name="Bonetti A."/>
            <person name="Sandri C."/>
        </authorList>
    </citation>
    <scope>NUCLEOTIDE SEQUENCE [LARGE SCALE GENOMIC DNA]</scope>
    <source>
        <strain evidence="4">TRE1</strain>
    </source>
</reference>
<evidence type="ECO:0000259" key="2">
    <source>
        <dbReference type="Pfam" id="PF01592"/>
    </source>
</evidence>
<dbReference type="InterPro" id="IPR002871">
    <property type="entry name" value="NIF_FeS_clus_asmbl_NifU_N"/>
</dbReference>
<feature type="region of interest" description="Disordered" evidence="1">
    <location>
        <begin position="27"/>
        <end position="51"/>
    </location>
</feature>
<keyword evidence="4" id="KW-1185">Reference proteome</keyword>
<feature type="compositionally biased region" description="Polar residues" evidence="1">
    <location>
        <begin position="36"/>
        <end position="51"/>
    </location>
</feature>
<name>A0A2M9H871_9BIFI</name>
<proteinExistence type="predicted"/>
<protein>
    <submittedName>
        <fullName evidence="3">SUF system NifU family Fe-S cluster assembly protein</fullName>
    </submittedName>
</protein>
<evidence type="ECO:0000313" key="4">
    <source>
        <dbReference type="Proteomes" id="UP000229095"/>
    </source>
</evidence>
<dbReference type="Pfam" id="PF01592">
    <property type="entry name" value="NifU_N"/>
    <property type="match status" value="1"/>
</dbReference>
<dbReference type="AlphaFoldDB" id="A0A2M9H871"/>
<dbReference type="OrthoDB" id="9804157at2"/>
<dbReference type="RefSeq" id="WP_100511108.1">
    <property type="nucleotide sequence ID" value="NZ_PEBI01000003.1"/>
</dbReference>
<dbReference type="EMBL" id="PEBI01000003">
    <property type="protein sequence ID" value="PJM73005.1"/>
    <property type="molecule type" value="Genomic_DNA"/>
</dbReference>
<dbReference type="SUPFAM" id="SSF82649">
    <property type="entry name" value="SufE/NifU"/>
    <property type="match status" value="1"/>
</dbReference>
<organism evidence="3 4">
    <name type="scientific">Bifidobacterium primatium</name>
    <dbReference type="NCBI Taxonomy" id="2045438"/>
    <lineage>
        <taxon>Bacteria</taxon>
        <taxon>Bacillati</taxon>
        <taxon>Actinomycetota</taxon>
        <taxon>Actinomycetes</taxon>
        <taxon>Bifidobacteriales</taxon>
        <taxon>Bifidobacteriaceae</taxon>
        <taxon>Bifidobacterium</taxon>
    </lineage>
</organism>
<dbReference type="Proteomes" id="UP000229095">
    <property type="component" value="Unassembled WGS sequence"/>
</dbReference>
<evidence type="ECO:0000313" key="3">
    <source>
        <dbReference type="EMBL" id="PJM73005.1"/>
    </source>
</evidence>
<dbReference type="GO" id="GO:0005506">
    <property type="term" value="F:iron ion binding"/>
    <property type="evidence" value="ECO:0007669"/>
    <property type="project" value="InterPro"/>
</dbReference>
<gene>
    <name evidence="3" type="ORF">CS006_07095</name>
</gene>